<evidence type="ECO:0000313" key="2">
    <source>
        <dbReference type="EMBL" id="KAA5598965.1"/>
    </source>
</evidence>
<evidence type="ECO:0000256" key="1">
    <source>
        <dbReference type="SAM" id="SignalP"/>
    </source>
</evidence>
<accession>A0A5M6HT31</accession>
<reference evidence="2 3" key="1">
    <citation type="submission" date="2019-09" db="EMBL/GenBank/DDBJ databases">
        <title>Draft Whole-Genome sequence of Blastochloris sulfoviridis DSM 729.</title>
        <authorList>
            <person name="Meyer T.E."/>
            <person name="Kyndt J.A."/>
        </authorList>
    </citation>
    <scope>NUCLEOTIDE SEQUENCE [LARGE SCALE GENOMIC DNA]</scope>
    <source>
        <strain evidence="2 3">DSM 729</strain>
    </source>
</reference>
<dbReference type="AlphaFoldDB" id="A0A5M6HT31"/>
<dbReference type="Proteomes" id="UP000323886">
    <property type="component" value="Unassembled WGS sequence"/>
</dbReference>
<keyword evidence="3" id="KW-1185">Reference proteome</keyword>
<sequence>MKNALVAAIAAMILAATGVPGATAKGVRQVDVQFAAGAASASFKGSVKGDRSAQYRLEAKAGQTLSVSLRARNASANFNVLAPGSDTAMFIGQVSGSDFSGVLPVDGVYVVDVHLVRAAARRNEGADFAIDFRIDAGQGGSAGPDGSPAMPPVPQPDFADSYGGGPDFWAVMGLVAGDTLKLRAEPSAQAQTILQLGEGAVVRNLGCRPIDGARWCRVQLTGDADAAGWVDGRHLREAAAPAGPQDARVADTLYHATGQIPCSFKGNDSVRACDFGVVRSGKGVATVDVTLPDGFKRTLHVSHGQVTTSAGTVTTRRDGDDTLVTVDDAETFVLPDALVDGG</sequence>
<proteinExistence type="predicted"/>
<name>A0A5M6HT31_9HYPH</name>
<dbReference type="OrthoDB" id="964913at2"/>
<comment type="caution">
    <text evidence="2">The sequence shown here is derived from an EMBL/GenBank/DDBJ whole genome shotgun (WGS) entry which is preliminary data.</text>
</comment>
<gene>
    <name evidence="2" type="ORF">F1193_13100</name>
</gene>
<dbReference type="EMBL" id="VWPL01000026">
    <property type="protein sequence ID" value="KAA5598965.1"/>
    <property type="molecule type" value="Genomic_DNA"/>
</dbReference>
<feature type="signal peptide" evidence="1">
    <location>
        <begin position="1"/>
        <end position="24"/>
    </location>
</feature>
<keyword evidence="1" id="KW-0732">Signal</keyword>
<feature type="chain" id="PRO_5024411580" description="SH3 domain-containing protein" evidence="1">
    <location>
        <begin position="25"/>
        <end position="342"/>
    </location>
</feature>
<dbReference type="RefSeq" id="WP_150098260.1">
    <property type="nucleotide sequence ID" value="NZ_VWPL01000026.1"/>
</dbReference>
<evidence type="ECO:0008006" key="4">
    <source>
        <dbReference type="Google" id="ProtNLM"/>
    </source>
</evidence>
<dbReference type="Gene3D" id="2.30.30.40">
    <property type="entry name" value="SH3 Domains"/>
    <property type="match status" value="1"/>
</dbReference>
<dbReference type="Gene3D" id="2.60.120.380">
    <property type="match status" value="1"/>
</dbReference>
<protein>
    <recommendedName>
        <fullName evidence="4">SH3 domain-containing protein</fullName>
    </recommendedName>
</protein>
<evidence type="ECO:0000313" key="3">
    <source>
        <dbReference type="Proteomes" id="UP000323886"/>
    </source>
</evidence>
<organism evidence="2 3">
    <name type="scientific">Blastochloris sulfoviridis</name>
    <dbReference type="NCBI Taxonomy" id="50712"/>
    <lineage>
        <taxon>Bacteria</taxon>
        <taxon>Pseudomonadati</taxon>
        <taxon>Pseudomonadota</taxon>
        <taxon>Alphaproteobacteria</taxon>
        <taxon>Hyphomicrobiales</taxon>
        <taxon>Blastochloridaceae</taxon>
        <taxon>Blastochloris</taxon>
    </lineage>
</organism>